<feature type="signal peptide" evidence="4">
    <location>
        <begin position="1"/>
        <end position="19"/>
    </location>
</feature>
<evidence type="ECO:0000256" key="2">
    <source>
        <dbReference type="ARBA" id="ARBA00022737"/>
    </source>
</evidence>
<dbReference type="InterPro" id="IPR011047">
    <property type="entry name" value="Quinoprotein_ADH-like_sf"/>
</dbReference>
<dbReference type="RefSeq" id="WP_171472465.1">
    <property type="nucleotide sequence ID" value="NZ_CP053452.2"/>
</dbReference>
<dbReference type="SMART" id="SM00320">
    <property type="entry name" value="WD40"/>
    <property type="match status" value="5"/>
</dbReference>
<dbReference type="Proteomes" id="UP000503447">
    <property type="component" value="Chromosome"/>
</dbReference>
<dbReference type="InterPro" id="IPR015943">
    <property type="entry name" value="WD40/YVTN_repeat-like_dom_sf"/>
</dbReference>
<dbReference type="PRINTS" id="PR00320">
    <property type="entry name" value="GPROTEINBRPT"/>
</dbReference>
<dbReference type="KEGG" id="ftj:FTUN_4546"/>
<dbReference type="Gene3D" id="2.130.10.10">
    <property type="entry name" value="YVTN repeat-like/Quinoprotein amine dehydrogenase"/>
    <property type="match status" value="2"/>
</dbReference>
<evidence type="ECO:0000313" key="7">
    <source>
        <dbReference type="Proteomes" id="UP000503447"/>
    </source>
</evidence>
<dbReference type="SUPFAM" id="SSF50998">
    <property type="entry name" value="Quinoprotein alcohol dehydrogenase-like"/>
    <property type="match status" value="1"/>
</dbReference>
<dbReference type="InterPro" id="IPR024977">
    <property type="entry name" value="Apc4-like_WD40_dom"/>
</dbReference>
<feature type="chain" id="PRO_5026659704" description="Anaphase-promoting complex subunit 4-like WD40 domain-containing protein" evidence="4">
    <location>
        <begin position="20"/>
        <end position="414"/>
    </location>
</feature>
<evidence type="ECO:0000256" key="1">
    <source>
        <dbReference type="ARBA" id="ARBA00022574"/>
    </source>
</evidence>
<evidence type="ECO:0000256" key="4">
    <source>
        <dbReference type="SAM" id="SignalP"/>
    </source>
</evidence>
<accession>A0A6M5YU97</accession>
<keyword evidence="4" id="KW-0732">Signal</keyword>
<evidence type="ECO:0000313" key="6">
    <source>
        <dbReference type="EMBL" id="QJW96986.1"/>
    </source>
</evidence>
<dbReference type="InterPro" id="IPR019775">
    <property type="entry name" value="WD40_repeat_CS"/>
</dbReference>
<name>A0A6M5YU97_9BACT</name>
<keyword evidence="1 3" id="KW-0853">WD repeat</keyword>
<dbReference type="PANTHER" id="PTHR19848">
    <property type="entry name" value="WD40 REPEAT PROTEIN"/>
    <property type="match status" value="1"/>
</dbReference>
<proteinExistence type="predicted"/>
<dbReference type="EMBL" id="CP053452">
    <property type="protein sequence ID" value="QJW96986.1"/>
    <property type="molecule type" value="Genomic_DNA"/>
</dbReference>
<dbReference type="PANTHER" id="PTHR19848:SF8">
    <property type="entry name" value="F-BOX AND WD REPEAT DOMAIN CONTAINING 7"/>
    <property type="match status" value="1"/>
</dbReference>
<feature type="repeat" description="WD" evidence="3">
    <location>
        <begin position="379"/>
        <end position="414"/>
    </location>
</feature>
<organism evidence="6 7">
    <name type="scientific">Frigoriglobus tundricola</name>
    <dbReference type="NCBI Taxonomy" id="2774151"/>
    <lineage>
        <taxon>Bacteria</taxon>
        <taxon>Pseudomonadati</taxon>
        <taxon>Planctomycetota</taxon>
        <taxon>Planctomycetia</taxon>
        <taxon>Gemmatales</taxon>
        <taxon>Gemmataceae</taxon>
        <taxon>Frigoriglobus</taxon>
    </lineage>
</organism>
<dbReference type="InterPro" id="IPR001680">
    <property type="entry name" value="WD40_rpt"/>
</dbReference>
<dbReference type="AlphaFoldDB" id="A0A6M5YU97"/>
<dbReference type="PROSITE" id="PS50294">
    <property type="entry name" value="WD_REPEATS_REGION"/>
    <property type="match status" value="2"/>
</dbReference>
<evidence type="ECO:0000259" key="5">
    <source>
        <dbReference type="Pfam" id="PF12894"/>
    </source>
</evidence>
<evidence type="ECO:0000256" key="3">
    <source>
        <dbReference type="PROSITE-ProRule" id="PRU00221"/>
    </source>
</evidence>
<gene>
    <name evidence="6" type="ORF">FTUN_4546</name>
</gene>
<dbReference type="Pfam" id="PF00400">
    <property type="entry name" value="WD40"/>
    <property type="match status" value="1"/>
</dbReference>
<keyword evidence="2" id="KW-0677">Repeat</keyword>
<sequence length="414" mass="43277">MALGLVAALAVLAPPAALARELTASALAVAPLVRGGLDALPTGPVTALAHEVTRSMIPYRSWLFAALLGLGLGSAALATDFLPTSTGAPPGAVPVHIAPRLPRPTRADARKPPAWVERCRLKQTATVTALVAGQRDLLYVGDANGSVVAWDPSTEKEHLRLRNGLTAPKPTAIDTLTLHPEGKWLYVVDNDRESFHSFTWRPDGRSFGNGLGGAKFFGSLPDGRAIVTGDLADDKRIVFQSHEFPKNTAPVPADLKHTAAVRLVATGDAELVATVTADATVHAWDTGRGKRLWSATVEKLEPTALGVSPGEKEIAVGGKDGVVRVFDVKTGKVVHELTALDGPVHAAAFSGGGKKLVTAGADKAVRVWNPATGKGTAVLKGHTDAVWCVLVSSDGTVIISGSADKTVRVWELKP</sequence>
<dbReference type="PROSITE" id="PS00678">
    <property type="entry name" value="WD_REPEATS_1"/>
    <property type="match status" value="1"/>
</dbReference>
<dbReference type="InterPro" id="IPR020472">
    <property type="entry name" value="WD40_PAC1"/>
</dbReference>
<dbReference type="PROSITE" id="PS50082">
    <property type="entry name" value="WD_REPEATS_2"/>
    <property type="match status" value="2"/>
</dbReference>
<feature type="domain" description="Anaphase-promoting complex subunit 4-like WD40" evidence="5">
    <location>
        <begin position="270"/>
        <end position="339"/>
    </location>
</feature>
<dbReference type="Pfam" id="PF12894">
    <property type="entry name" value="ANAPC4_WD40"/>
    <property type="match status" value="1"/>
</dbReference>
<feature type="repeat" description="WD" evidence="3">
    <location>
        <begin position="337"/>
        <end position="378"/>
    </location>
</feature>
<protein>
    <recommendedName>
        <fullName evidence="5">Anaphase-promoting complex subunit 4-like WD40 domain-containing protein</fullName>
    </recommendedName>
</protein>
<reference evidence="7" key="1">
    <citation type="submission" date="2020-05" db="EMBL/GenBank/DDBJ databases">
        <title>Frigoriglobus tundricola gen. nov., sp. nov., a psychrotolerant cellulolytic planctomycete of the family Gemmataceae with two divergent copies of 16S rRNA gene.</title>
        <authorList>
            <person name="Kulichevskaya I.S."/>
            <person name="Ivanova A.A."/>
            <person name="Naumoff D.G."/>
            <person name="Beletsky A.V."/>
            <person name="Rijpstra W.I.C."/>
            <person name="Sinninghe Damste J.S."/>
            <person name="Mardanov A.V."/>
            <person name="Ravin N.V."/>
            <person name="Dedysh S.N."/>
        </authorList>
    </citation>
    <scope>NUCLEOTIDE SEQUENCE [LARGE SCALE GENOMIC DNA]</scope>
    <source>
        <strain evidence="7">PL17</strain>
    </source>
</reference>
<keyword evidence="7" id="KW-1185">Reference proteome</keyword>